<dbReference type="SUPFAM" id="SSF55816">
    <property type="entry name" value="5'-nucleotidase (syn. UDP-sugar hydrolase), C-terminal domain"/>
    <property type="match status" value="1"/>
</dbReference>
<evidence type="ECO:0000313" key="7">
    <source>
        <dbReference type="Proteomes" id="UP000192422"/>
    </source>
</evidence>
<reference evidence="6 7" key="1">
    <citation type="submission" date="2020-05" db="EMBL/GenBank/DDBJ databases">
        <title>Thioclava electrotropha strain Elox9 finished genome.</title>
        <authorList>
            <person name="Rowe A.R."/>
            <person name="Wilbanks E.G."/>
        </authorList>
    </citation>
    <scope>NUCLEOTIDE SEQUENCE [LARGE SCALE GENOMIC DNA]</scope>
    <source>
        <strain evidence="6 7">Elox9</strain>
    </source>
</reference>
<dbReference type="EMBL" id="CP053562">
    <property type="protein sequence ID" value="QPZ90548.1"/>
    <property type="molecule type" value="Genomic_DNA"/>
</dbReference>
<dbReference type="PANTHER" id="PTHR11575">
    <property type="entry name" value="5'-NUCLEOTIDASE-RELATED"/>
    <property type="match status" value="1"/>
</dbReference>
<dbReference type="PANTHER" id="PTHR11575:SF6">
    <property type="entry name" value="2',3'-CYCLIC-NUCLEOTIDE 2'-PHOSPHODIESTERASE_3'-NUCLEOTIDASE"/>
    <property type="match status" value="1"/>
</dbReference>
<evidence type="ECO:0000313" key="6">
    <source>
        <dbReference type="EMBL" id="QPZ90548.1"/>
    </source>
</evidence>
<dbReference type="PROSITE" id="PS00786">
    <property type="entry name" value="5_NUCLEOTIDASE_2"/>
    <property type="match status" value="1"/>
</dbReference>
<evidence type="ECO:0000256" key="3">
    <source>
        <dbReference type="RuleBase" id="RU362119"/>
    </source>
</evidence>
<dbReference type="InterPro" id="IPR004843">
    <property type="entry name" value="Calcineurin-like_PHP"/>
</dbReference>
<evidence type="ECO:0000259" key="4">
    <source>
        <dbReference type="Pfam" id="PF00149"/>
    </source>
</evidence>
<feature type="domain" description="Calcineurin-like phosphoesterase" evidence="4">
    <location>
        <begin position="23"/>
        <end position="266"/>
    </location>
</feature>
<evidence type="ECO:0000256" key="2">
    <source>
        <dbReference type="ARBA" id="ARBA00022729"/>
    </source>
</evidence>
<dbReference type="Gene3D" id="3.90.780.10">
    <property type="entry name" value="5'-Nucleotidase, C-terminal domain"/>
    <property type="match status" value="1"/>
</dbReference>
<comment type="similarity">
    <text evidence="1 3">Belongs to the 5'-nucleotidase family.</text>
</comment>
<keyword evidence="3" id="KW-0378">Hydrolase</keyword>
<organism evidence="6 7">
    <name type="scientific">Thioclava electrotropha</name>
    <dbReference type="NCBI Taxonomy" id="1549850"/>
    <lineage>
        <taxon>Bacteria</taxon>
        <taxon>Pseudomonadati</taxon>
        <taxon>Pseudomonadota</taxon>
        <taxon>Alphaproteobacteria</taxon>
        <taxon>Rhodobacterales</taxon>
        <taxon>Paracoccaceae</taxon>
        <taxon>Thioclava</taxon>
    </lineage>
</organism>
<feature type="domain" description="5'-Nucleotidase C-terminal" evidence="5">
    <location>
        <begin position="416"/>
        <end position="550"/>
    </location>
</feature>
<evidence type="ECO:0000256" key="1">
    <source>
        <dbReference type="ARBA" id="ARBA00006654"/>
    </source>
</evidence>
<dbReference type="RefSeq" id="WP_083074798.1">
    <property type="nucleotide sequence ID" value="NZ_CP053562.1"/>
</dbReference>
<gene>
    <name evidence="6" type="ORF">AKL02_006320</name>
</gene>
<dbReference type="InterPro" id="IPR008334">
    <property type="entry name" value="5'-Nucleotdase_C"/>
</dbReference>
<protein>
    <submittedName>
        <fullName evidence="6">Bifunctional 2',3'-cyclic-nucleotide 2'-phosphodiesterase/3'-nucleotidase</fullName>
    </submittedName>
</protein>
<dbReference type="Proteomes" id="UP000192422">
    <property type="component" value="Chromosome"/>
</dbReference>
<keyword evidence="2" id="KW-0732">Signal</keyword>
<dbReference type="Pfam" id="PF02872">
    <property type="entry name" value="5_nucleotid_C"/>
    <property type="match status" value="1"/>
</dbReference>
<sequence length="637" mass="68584">MGKLSDRDWPGQFSDQRVTLALRLLETTDLHGQARGYDYFNDRPAPRRGLAALASEIAQARSEAPNCLLFDCGDFLQGTPLTQLWSEPCKIAGSHDGENPMIAAMNALGYDAAALGNHEFDFGIGPLAQALEAAKFPMLCANLSASIGTPIRPWAMLERSLLDSHGIERTLRIAVIGVLPPPSLAWLETRPGAELSTSSLLEATEAQLRMIHASGADLVVALAHTGISPLPLDEESQDPENSAERAALSIARLDGVDIVLAGHDHHGFPDATRPAFAGIDPVLGTLHGKPALNAGARGTHLGVLDLVLEQAQDGWKLAAHRAELRPAQQETGPDSAAVLAASDRAHRRTLDHIRRPIGTTAEPLHSYFTQIAPDRTLALISAAKRRFARERLAGRPEADLPLLGAASSFKSGGAAGSAHFIDIPPGPLRMSHVDDIYLFNNTVGGVELNGAELRDWLEQAASIYNQQHPDGQLRMLCDLSFASYHFDVISGITYKIDLSQPPRFRPDGSLRPAAPGRIRDLRHEGARISNTDRFIVVSNDFRLSGGGGFKRRGRPVPIDPEPVLVRDLLLEEIDAQVGPLHLDAPPIWRFSPLPGARALYHTGPGAGAYLSELKQAGLRASHGPVDANGFLPLEILL</sequence>
<evidence type="ECO:0000259" key="5">
    <source>
        <dbReference type="Pfam" id="PF02872"/>
    </source>
</evidence>
<dbReference type="PRINTS" id="PR01607">
    <property type="entry name" value="APYRASEFAMLY"/>
</dbReference>
<dbReference type="Gene3D" id="3.60.21.10">
    <property type="match status" value="1"/>
</dbReference>
<keyword evidence="7" id="KW-1185">Reference proteome</keyword>
<proteinExistence type="inferred from homology"/>
<keyword evidence="3" id="KW-0547">Nucleotide-binding</keyword>
<accession>A0ABX6YS63</accession>
<dbReference type="InterPro" id="IPR029052">
    <property type="entry name" value="Metallo-depent_PP-like"/>
</dbReference>
<dbReference type="InterPro" id="IPR006179">
    <property type="entry name" value="5_nucleotidase/apyrase"/>
</dbReference>
<dbReference type="SUPFAM" id="SSF56300">
    <property type="entry name" value="Metallo-dependent phosphatases"/>
    <property type="match status" value="1"/>
</dbReference>
<dbReference type="InterPro" id="IPR036907">
    <property type="entry name" value="5'-Nucleotdase_C_sf"/>
</dbReference>
<name>A0ABX6YS63_9RHOB</name>
<dbReference type="InterPro" id="IPR006146">
    <property type="entry name" value="5'-Nucleotdase_CS"/>
</dbReference>
<dbReference type="Pfam" id="PF00149">
    <property type="entry name" value="Metallophos"/>
    <property type="match status" value="1"/>
</dbReference>